<dbReference type="AlphaFoldDB" id="A0A382UDS5"/>
<name>A0A382UDS5_9ZZZZ</name>
<sequence>MLALNPFVQAIFNTMEYQKFALIIEKDENLELLIQCIEKLDADKQGE</sequence>
<evidence type="ECO:0000313" key="1">
    <source>
        <dbReference type="EMBL" id="SVD32396.1"/>
    </source>
</evidence>
<proteinExistence type="predicted"/>
<dbReference type="EMBL" id="UINC01143456">
    <property type="protein sequence ID" value="SVD32396.1"/>
    <property type="molecule type" value="Genomic_DNA"/>
</dbReference>
<protein>
    <submittedName>
        <fullName evidence="1">Uncharacterized protein</fullName>
    </submittedName>
</protein>
<reference evidence="1" key="1">
    <citation type="submission" date="2018-05" db="EMBL/GenBank/DDBJ databases">
        <authorList>
            <person name="Lanie J.A."/>
            <person name="Ng W.-L."/>
            <person name="Kazmierczak K.M."/>
            <person name="Andrzejewski T.M."/>
            <person name="Davidsen T.M."/>
            <person name="Wayne K.J."/>
            <person name="Tettelin H."/>
            <person name="Glass J.I."/>
            <person name="Rusch D."/>
            <person name="Podicherti R."/>
            <person name="Tsui H.-C.T."/>
            <person name="Winkler M.E."/>
        </authorList>
    </citation>
    <scope>NUCLEOTIDE SEQUENCE</scope>
</reference>
<gene>
    <name evidence="1" type="ORF">METZ01_LOCUS385250</name>
</gene>
<organism evidence="1">
    <name type="scientific">marine metagenome</name>
    <dbReference type="NCBI Taxonomy" id="408172"/>
    <lineage>
        <taxon>unclassified sequences</taxon>
        <taxon>metagenomes</taxon>
        <taxon>ecological metagenomes</taxon>
    </lineage>
</organism>
<accession>A0A382UDS5</accession>